<dbReference type="Proteomes" id="UP001231362">
    <property type="component" value="Unassembled WGS sequence"/>
</dbReference>
<keyword evidence="2" id="KW-1185">Reference proteome</keyword>
<evidence type="ECO:0000313" key="2">
    <source>
        <dbReference type="Proteomes" id="UP001231362"/>
    </source>
</evidence>
<evidence type="ECO:0008006" key="3">
    <source>
        <dbReference type="Google" id="ProtNLM"/>
    </source>
</evidence>
<dbReference type="Pfam" id="PF14398">
    <property type="entry name" value="ATPgrasp_YheCD"/>
    <property type="match status" value="1"/>
</dbReference>
<dbReference type="RefSeq" id="WP_307152355.1">
    <property type="nucleotide sequence ID" value="NZ_JAUSTU010000045.1"/>
</dbReference>
<protein>
    <recommendedName>
        <fullName evidence="3">YheC/YheD family protein</fullName>
    </recommendedName>
</protein>
<proteinExistence type="predicted"/>
<name>A0ABT9VAB9_9BACL</name>
<gene>
    <name evidence="1" type="ORF">J2S07_004288</name>
</gene>
<evidence type="ECO:0000313" key="1">
    <source>
        <dbReference type="EMBL" id="MDQ0157915.1"/>
    </source>
</evidence>
<dbReference type="InterPro" id="IPR026838">
    <property type="entry name" value="YheC/D"/>
</dbReference>
<organism evidence="1 2">
    <name type="scientific">Anoxybacillus andreesenii</name>
    <dbReference type="NCBI Taxonomy" id="1325932"/>
    <lineage>
        <taxon>Bacteria</taxon>
        <taxon>Bacillati</taxon>
        <taxon>Bacillota</taxon>
        <taxon>Bacilli</taxon>
        <taxon>Bacillales</taxon>
        <taxon>Anoxybacillaceae</taxon>
        <taxon>Anoxybacillus</taxon>
    </lineage>
</organism>
<sequence length="85" mass="9707">MNFSCAYSITIYESLEKVYGTFGEIGIDFGIDQAGEIWFIEPNSKSAKVSLMKAYDQETFHQAFVNPLLYAKYLYMQKNTDPDIG</sequence>
<accession>A0ABT9VAB9</accession>
<dbReference type="EMBL" id="JAUSTU010000045">
    <property type="protein sequence ID" value="MDQ0157915.1"/>
    <property type="molecule type" value="Genomic_DNA"/>
</dbReference>
<reference evidence="1 2" key="1">
    <citation type="submission" date="2023-07" db="EMBL/GenBank/DDBJ databases">
        <title>Genomic Encyclopedia of Type Strains, Phase IV (KMG-IV): sequencing the most valuable type-strain genomes for metagenomic binning, comparative biology and taxonomic classification.</title>
        <authorList>
            <person name="Goeker M."/>
        </authorList>
    </citation>
    <scope>NUCLEOTIDE SEQUENCE [LARGE SCALE GENOMIC DNA]</scope>
    <source>
        <strain evidence="1 2">DSM 23948</strain>
    </source>
</reference>
<comment type="caution">
    <text evidence="1">The sequence shown here is derived from an EMBL/GenBank/DDBJ whole genome shotgun (WGS) entry which is preliminary data.</text>
</comment>